<dbReference type="SUPFAM" id="SSF54593">
    <property type="entry name" value="Glyoxalase/Bleomycin resistance protein/Dihydroxybiphenyl dioxygenase"/>
    <property type="match status" value="1"/>
</dbReference>
<protein>
    <recommendedName>
        <fullName evidence="2">VOC domain-containing protein</fullName>
    </recommendedName>
</protein>
<evidence type="ECO:0000256" key="1">
    <source>
        <dbReference type="ARBA" id="ARBA00022723"/>
    </source>
</evidence>
<name>A0A7V4DGD7_9BACT</name>
<feature type="domain" description="VOC" evidence="2">
    <location>
        <begin position="5"/>
        <end position="122"/>
    </location>
</feature>
<dbReference type="PANTHER" id="PTHR43048:SF3">
    <property type="entry name" value="METHYLMALONYL-COA EPIMERASE, MITOCHONDRIAL"/>
    <property type="match status" value="1"/>
</dbReference>
<evidence type="ECO:0000313" key="3">
    <source>
        <dbReference type="EMBL" id="HGI74387.1"/>
    </source>
</evidence>
<evidence type="ECO:0000259" key="2">
    <source>
        <dbReference type="PROSITE" id="PS51819"/>
    </source>
</evidence>
<dbReference type="Gene3D" id="3.10.180.10">
    <property type="entry name" value="2,3-Dihydroxybiphenyl 1,2-Dioxygenase, domain 1"/>
    <property type="match status" value="1"/>
</dbReference>
<sequence length="123" mass="13867">MRFLGVHHVALVTKNMEESLRFYRDLLGCSLLERFFDEGERADIAFLSLGNTLLELLAPENPEGLTNPSGFHLALWVDDVTSVFEFLKTQGVPVLLPPTESHGFHYAYFSGPMGEVVEIVKRQ</sequence>
<dbReference type="GO" id="GO:0046872">
    <property type="term" value="F:metal ion binding"/>
    <property type="evidence" value="ECO:0007669"/>
    <property type="project" value="UniProtKB-KW"/>
</dbReference>
<dbReference type="EMBL" id="DTEN01000068">
    <property type="protein sequence ID" value="HGI74387.1"/>
    <property type="molecule type" value="Genomic_DNA"/>
</dbReference>
<dbReference type="AlphaFoldDB" id="A0A7V4DGD7"/>
<organism evidence="3">
    <name type="scientific">Candidatus Caldatribacterium californiense</name>
    <dbReference type="NCBI Taxonomy" id="1454726"/>
    <lineage>
        <taxon>Bacteria</taxon>
        <taxon>Pseudomonadati</taxon>
        <taxon>Atribacterota</taxon>
        <taxon>Atribacteria</taxon>
        <taxon>Atribacterales</taxon>
        <taxon>Candidatus Caldatribacteriaceae</taxon>
        <taxon>Candidatus Caldatribacterium</taxon>
    </lineage>
</organism>
<dbReference type="Pfam" id="PF00903">
    <property type="entry name" value="Glyoxalase"/>
    <property type="match status" value="1"/>
</dbReference>
<accession>A0A7V4DGD7</accession>
<dbReference type="PANTHER" id="PTHR43048">
    <property type="entry name" value="METHYLMALONYL-COA EPIMERASE"/>
    <property type="match status" value="1"/>
</dbReference>
<gene>
    <name evidence="3" type="ORF">ENU96_01715</name>
</gene>
<comment type="caution">
    <text evidence="3">The sequence shown here is derived from an EMBL/GenBank/DDBJ whole genome shotgun (WGS) entry which is preliminary data.</text>
</comment>
<dbReference type="PROSITE" id="PS51819">
    <property type="entry name" value="VOC"/>
    <property type="match status" value="1"/>
</dbReference>
<dbReference type="InterPro" id="IPR051785">
    <property type="entry name" value="MMCE/EMCE_epimerase"/>
</dbReference>
<dbReference type="GO" id="GO:0046491">
    <property type="term" value="P:L-methylmalonyl-CoA metabolic process"/>
    <property type="evidence" value="ECO:0007669"/>
    <property type="project" value="TreeGrafter"/>
</dbReference>
<keyword evidence="1" id="KW-0479">Metal-binding</keyword>
<reference evidence="3" key="1">
    <citation type="journal article" date="2020" name="mSystems">
        <title>Genome- and Community-Level Interaction Insights into Carbon Utilization and Element Cycling Functions of Hydrothermarchaeota in Hydrothermal Sediment.</title>
        <authorList>
            <person name="Zhou Z."/>
            <person name="Liu Y."/>
            <person name="Xu W."/>
            <person name="Pan J."/>
            <person name="Luo Z.H."/>
            <person name="Li M."/>
        </authorList>
    </citation>
    <scope>NUCLEOTIDE SEQUENCE [LARGE SCALE GENOMIC DNA]</scope>
    <source>
        <strain evidence="3">SpSt-716</strain>
    </source>
</reference>
<dbReference type="InterPro" id="IPR004360">
    <property type="entry name" value="Glyas_Fos-R_dOase_dom"/>
</dbReference>
<proteinExistence type="predicted"/>
<dbReference type="GO" id="GO:0004493">
    <property type="term" value="F:methylmalonyl-CoA epimerase activity"/>
    <property type="evidence" value="ECO:0007669"/>
    <property type="project" value="TreeGrafter"/>
</dbReference>
<dbReference type="InterPro" id="IPR029068">
    <property type="entry name" value="Glyas_Bleomycin-R_OHBP_Dase"/>
</dbReference>
<dbReference type="InterPro" id="IPR037523">
    <property type="entry name" value="VOC_core"/>
</dbReference>